<dbReference type="InterPro" id="IPR036388">
    <property type="entry name" value="WH-like_DNA-bd_sf"/>
</dbReference>
<dbReference type="InterPro" id="IPR013325">
    <property type="entry name" value="RNA_pol_sigma_r2"/>
</dbReference>
<keyword evidence="3" id="KW-0731">Sigma factor</keyword>
<evidence type="ECO:0000259" key="6">
    <source>
        <dbReference type="Pfam" id="PF08281"/>
    </source>
</evidence>
<dbReference type="Pfam" id="PF08281">
    <property type="entry name" value="Sigma70_r4_2"/>
    <property type="match status" value="1"/>
</dbReference>
<keyword evidence="2" id="KW-0805">Transcription regulation</keyword>
<dbReference type="Proteomes" id="UP000302139">
    <property type="component" value="Unassembled WGS sequence"/>
</dbReference>
<evidence type="ECO:0000256" key="2">
    <source>
        <dbReference type="ARBA" id="ARBA00023015"/>
    </source>
</evidence>
<evidence type="ECO:0000256" key="3">
    <source>
        <dbReference type="ARBA" id="ARBA00023082"/>
    </source>
</evidence>
<comment type="caution">
    <text evidence="7">The sequence shown here is derived from an EMBL/GenBank/DDBJ whole genome shotgun (WGS) entry which is preliminary data.</text>
</comment>
<dbReference type="InterPro" id="IPR039425">
    <property type="entry name" value="RNA_pol_sigma-70-like"/>
</dbReference>
<dbReference type="GO" id="GO:0016987">
    <property type="term" value="F:sigma factor activity"/>
    <property type="evidence" value="ECO:0007669"/>
    <property type="project" value="UniProtKB-KW"/>
</dbReference>
<dbReference type="InterPro" id="IPR013324">
    <property type="entry name" value="RNA_pol_sigma_r3/r4-like"/>
</dbReference>
<organism evidence="7 8">
    <name type="scientific">Streptomyces avermitilis</name>
    <dbReference type="NCBI Taxonomy" id="33903"/>
    <lineage>
        <taxon>Bacteria</taxon>
        <taxon>Bacillati</taxon>
        <taxon>Actinomycetota</taxon>
        <taxon>Actinomycetes</taxon>
        <taxon>Kitasatosporales</taxon>
        <taxon>Streptomycetaceae</taxon>
        <taxon>Streptomyces</taxon>
    </lineage>
</organism>
<sequence length="145" mass="15792">MTPQPPSPREDFAAYAAHAWPRLVRTAHLLTGDPHEAADLARTALADAYARRRRIPRDDADFHVRRTLVRAHLRRRRPAPAPAPLARALAALPARQRVVLVLRHGEGLAEAEIAETLGCSVGTVKSYARRGLAALSALPLSGVPR</sequence>
<dbReference type="CDD" id="cd06171">
    <property type="entry name" value="Sigma70_r4"/>
    <property type="match status" value="1"/>
</dbReference>
<dbReference type="Gene3D" id="1.10.10.10">
    <property type="entry name" value="Winged helix-like DNA-binding domain superfamily/Winged helix DNA-binding domain"/>
    <property type="match status" value="1"/>
</dbReference>
<proteinExistence type="inferred from homology"/>
<keyword evidence="4" id="KW-0238">DNA-binding</keyword>
<dbReference type="SUPFAM" id="SSF88946">
    <property type="entry name" value="Sigma2 domain of RNA polymerase sigma factors"/>
    <property type="match status" value="1"/>
</dbReference>
<keyword evidence="5" id="KW-0804">Transcription</keyword>
<dbReference type="GeneID" id="41541505"/>
<dbReference type="PANTHER" id="PTHR43133:SF50">
    <property type="entry name" value="ECF RNA POLYMERASE SIGMA FACTOR SIGM"/>
    <property type="match status" value="1"/>
</dbReference>
<comment type="similarity">
    <text evidence="1">Belongs to the sigma-70 factor family. ECF subfamily.</text>
</comment>
<dbReference type="AlphaFoldDB" id="A0A4D4LXN1"/>
<evidence type="ECO:0000313" key="8">
    <source>
        <dbReference type="Proteomes" id="UP000302139"/>
    </source>
</evidence>
<dbReference type="GO" id="GO:0003677">
    <property type="term" value="F:DNA binding"/>
    <property type="evidence" value="ECO:0007669"/>
    <property type="project" value="UniProtKB-KW"/>
</dbReference>
<dbReference type="InterPro" id="IPR013249">
    <property type="entry name" value="RNA_pol_sigma70_r4_t2"/>
</dbReference>
<evidence type="ECO:0000256" key="1">
    <source>
        <dbReference type="ARBA" id="ARBA00010641"/>
    </source>
</evidence>
<protein>
    <recommendedName>
        <fullName evidence="6">RNA polymerase sigma factor 70 region 4 type 2 domain-containing protein</fullName>
    </recommendedName>
</protein>
<dbReference type="RefSeq" id="WP_010985850.1">
    <property type="nucleotide sequence ID" value="NZ_BAABTN010000078.1"/>
</dbReference>
<feature type="domain" description="RNA polymerase sigma factor 70 region 4 type 2" evidence="6">
    <location>
        <begin position="85"/>
        <end position="135"/>
    </location>
</feature>
<dbReference type="SUPFAM" id="SSF88659">
    <property type="entry name" value="Sigma3 and sigma4 domains of RNA polymerase sigma factors"/>
    <property type="match status" value="1"/>
</dbReference>
<dbReference type="EMBL" id="BJHX01000001">
    <property type="protein sequence ID" value="GDY64470.1"/>
    <property type="molecule type" value="Genomic_DNA"/>
</dbReference>
<reference evidence="7 8" key="1">
    <citation type="submission" date="2019-04" db="EMBL/GenBank/DDBJ databases">
        <title>Draft genome sequences of Streptomyces avermitilis NBRC 14893.</title>
        <authorList>
            <person name="Komaki H."/>
            <person name="Tamura T."/>
            <person name="Hosoyama A."/>
        </authorList>
    </citation>
    <scope>NUCLEOTIDE SEQUENCE [LARGE SCALE GENOMIC DNA]</scope>
    <source>
        <strain evidence="7 8">NBRC 14893</strain>
    </source>
</reference>
<name>A0A4D4LXN1_STRAX</name>
<gene>
    <name evidence="7" type="ORF">SAV14893_038630</name>
</gene>
<dbReference type="OMA" id="IWRRHER"/>
<dbReference type="PANTHER" id="PTHR43133">
    <property type="entry name" value="RNA POLYMERASE ECF-TYPE SIGMA FACTO"/>
    <property type="match status" value="1"/>
</dbReference>
<dbReference type="GO" id="GO:0006352">
    <property type="term" value="P:DNA-templated transcription initiation"/>
    <property type="evidence" value="ECO:0007669"/>
    <property type="project" value="InterPro"/>
</dbReference>
<evidence type="ECO:0000256" key="5">
    <source>
        <dbReference type="ARBA" id="ARBA00023163"/>
    </source>
</evidence>
<evidence type="ECO:0000313" key="7">
    <source>
        <dbReference type="EMBL" id="GDY64470.1"/>
    </source>
</evidence>
<evidence type="ECO:0000256" key="4">
    <source>
        <dbReference type="ARBA" id="ARBA00023125"/>
    </source>
</evidence>
<accession>A0A4D4LXN1</accession>